<protein>
    <submittedName>
        <fullName evidence="2">Uncharacterized protein LOC110421490</fullName>
    </submittedName>
</protein>
<keyword evidence="1" id="KW-1185">Reference proteome</keyword>
<dbReference type="GeneID" id="110421490"/>
<dbReference type="PANTHER" id="PTHR11439:SF483">
    <property type="entry name" value="PEPTIDE SYNTHASE GLIP-LIKE, PUTATIVE (AFU_ORTHOLOGUE AFUA_3G12920)-RELATED"/>
    <property type="match status" value="1"/>
</dbReference>
<evidence type="ECO:0000313" key="2">
    <source>
        <dbReference type="RefSeq" id="XP_021290763.1"/>
    </source>
</evidence>
<evidence type="ECO:0000313" key="1">
    <source>
        <dbReference type="Proteomes" id="UP000504621"/>
    </source>
</evidence>
<organism evidence="1 2">
    <name type="scientific">Herrania umbratica</name>
    <dbReference type="NCBI Taxonomy" id="108875"/>
    <lineage>
        <taxon>Eukaryota</taxon>
        <taxon>Viridiplantae</taxon>
        <taxon>Streptophyta</taxon>
        <taxon>Embryophyta</taxon>
        <taxon>Tracheophyta</taxon>
        <taxon>Spermatophyta</taxon>
        <taxon>Magnoliopsida</taxon>
        <taxon>eudicotyledons</taxon>
        <taxon>Gunneridae</taxon>
        <taxon>Pentapetalae</taxon>
        <taxon>rosids</taxon>
        <taxon>malvids</taxon>
        <taxon>Malvales</taxon>
        <taxon>Malvaceae</taxon>
        <taxon>Byttnerioideae</taxon>
        <taxon>Herrania</taxon>
    </lineage>
</organism>
<sequence length="151" mass="17008">MITGGDDITLQLFKKQMQITPLAVNERLSLNSGSKLKDLSQFRSLIGSLLYICSSKPDTMYPVSLLSRFMKEPTHLHFAAGKRVLKYLKGTLNFGICYTRNPNFFLTAYSDSDWTENVDDSKSISSYICTLGNEVYSHKQSIVAQFTAESK</sequence>
<dbReference type="AlphaFoldDB" id="A0A6J1AUT3"/>
<proteinExistence type="predicted"/>
<dbReference type="RefSeq" id="XP_021290763.1">
    <property type="nucleotide sequence ID" value="XM_021435088.1"/>
</dbReference>
<name>A0A6J1AUT3_9ROSI</name>
<gene>
    <name evidence="2" type="primary">LOC110421490</name>
</gene>
<reference evidence="2" key="1">
    <citation type="submission" date="2025-08" db="UniProtKB">
        <authorList>
            <consortium name="RefSeq"/>
        </authorList>
    </citation>
    <scope>IDENTIFICATION</scope>
    <source>
        <tissue evidence="2">Leaf</tissue>
    </source>
</reference>
<dbReference type="OrthoDB" id="413760at2759"/>
<accession>A0A6J1AUT3</accession>
<dbReference type="Proteomes" id="UP000504621">
    <property type="component" value="Unplaced"/>
</dbReference>
<dbReference type="PANTHER" id="PTHR11439">
    <property type="entry name" value="GAG-POL-RELATED RETROTRANSPOSON"/>
    <property type="match status" value="1"/>
</dbReference>